<evidence type="ECO:0000313" key="6">
    <source>
        <dbReference type="Proteomes" id="UP001197875"/>
    </source>
</evidence>
<keyword evidence="3" id="KW-0411">Iron-sulfur</keyword>
<sequence length="353" mass="40357">MYKIAKENLQTLYREIAKNQELFLPEKIGEQVNFAPYREELETDLTVLKTVKSPKDVFFPQSENLYTCVEKDRKITIEPEKLQEQKFVVFGMRPCDVKGVQVLDKVFLADPVDTFYAARREHGTIVSLACGEPEETCFCKVFGVDCTEPETAAEGFVDVAAWFVEDTLYLKAVTEKGTALLEAVKDVLTEAENTDEAKVEAQKETVRAIVEKLPYTHLSLEGWNGDDMMERFNSPVWEELYHPCLACGTCTFVCPTCQCYDIKDYDTGHGIQRYRCWDSCMYSDFTMMAHGNNRNSQMQRFRQRFMHKLVYFPANNNGMYSCVGCGRCVEKCPSSLNIVKVIKAFEKQGGAKE</sequence>
<organism evidence="5 6">
    <name type="scientific">Fusicatenibacter faecihominis</name>
    <dbReference type="NCBI Taxonomy" id="2881276"/>
    <lineage>
        <taxon>Bacteria</taxon>
        <taxon>Bacillati</taxon>
        <taxon>Bacillota</taxon>
        <taxon>Clostridia</taxon>
        <taxon>Lachnospirales</taxon>
        <taxon>Lachnospiraceae</taxon>
        <taxon>Fusicatenibacter</taxon>
    </lineage>
</organism>
<dbReference type="GO" id="GO:0051536">
    <property type="term" value="F:iron-sulfur cluster binding"/>
    <property type="evidence" value="ECO:0007669"/>
    <property type="project" value="UniProtKB-KW"/>
</dbReference>
<dbReference type="Proteomes" id="UP001197875">
    <property type="component" value="Unassembled WGS sequence"/>
</dbReference>
<keyword evidence="2" id="KW-0408">Iron</keyword>
<dbReference type="EMBL" id="JAJEPR010000013">
    <property type="protein sequence ID" value="MCC2189957.1"/>
    <property type="molecule type" value="Genomic_DNA"/>
</dbReference>
<evidence type="ECO:0000256" key="3">
    <source>
        <dbReference type="ARBA" id="ARBA00023014"/>
    </source>
</evidence>
<dbReference type="GO" id="GO:0046872">
    <property type="term" value="F:metal ion binding"/>
    <property type="evidence" value="ECO:0007669"/>
    <property type="project" value="UniProtKB-KW"/>
</dbReference>
<dbReference type="RefSeq" id="WP_227615162.1">
    <property type="nucleotide sequence ID" value="NZ_JAJEPR010000013.1"/>
</dbReference>
<name>A0AAE3J6I3_9FIRM</name>
<keyword evidence="6" id="KW-1185">Reference proteome</keyword>
<dbReference type="InterPro" id="IPR017900">
    <property type="entry name" value="4Fe4S_Fe_S_CS"/>
</dbReference>
<evidence type="ECO:0000256" key="1">
    <source>
        <dbReference type="ARBA" id="ARBA00022723"/>
    </source>
</evidence>
<dbReference type="PROSITE" id="PS51379">
    <property type="entry name" value="4FE4S_FER_2"/>
    <property type="match status" value="2"/>
</dbReference>
<proteinExistence type="predicted"/>
<dbReference type="PROSITE" id="PS00198">
    <property type="entry name" value="4FE4S_FER_1"/>
    <property type="match status" value="2"/>
</dbReference>
<keyword evidence="1" id="KW-0479">Metal-binding</keyword>
<dbReference type="Gene3D" id="1.10.1060.10">
    <property type="entry name" value="Alpha-helical ferredoxin"/>
    <property type="match status" value="1"/>
</dbReference>
<feature type="domain" description="4Fe-4S ferredoxin-type" evidence="4">
    <location>
        <begin position="233"/>
        <end position="265"/>
    </location>
</feature>
<dbReference type="AlphaFoldDB" id="A0AAE3J6I3"/>
<dbReference type="PANTHER" id="PTHR40447">
    <property type="entry name" value="ANAEROBIC SULFITE REDUCTASE SUBUNIT A"/>
    <property type="match status" value="1"/>
</dbReference>
<dbReference type="SUPFAM" id="SSF46548">
    <property type="entry name" value="alpha-helical ferredoxin"/>
    <property type="match status" value="1"/>
</dbReference>
<gene>
    <name evidence="5" type="ORF">LKD71_09095</name>
</gene>
<accession>A0AAE3J6I3</accession>
<dbReference type="PANTHER" id="PTHR40447:SF1">
    <property type="entry name" value="ANAEROBIC SULFITE REDUCTASE SUBUNIT A"/>
    <property type="match status" value="1"/>
</dbReference>
<protein>
    <submittedName>
        <fullName evidence="5">4Fe-4S dicluster domain-containing protein</fullName>
    </submittedName>
</protein>
<feature type="domain" description="4Fe-4S ferredoxin-type" evidence="4">
    <location>
        <begin position="311"/>
        <end position="344"/>
    </location>
</feature>
<comment type="caution">
    <text evidence="5">The sequence shown here is derived from an EMBL/GenBank/DDBJ whole genome shotgun (WGS) entry which is preliminary data.</text>
</comment>
<dbReference type="Pfam" id="PF17179">
    <property type="entry name" value="Fer4_22"/>
    <property type="match status" value="1"/>
</dbReference>
<evidence type="ECO:0000259" key="4">
    <source>
        <dbReference type="PROSITE" id="PS51379"/>
    </source>
</evidence>
<evidence type="ECO:0000256" key="2">
    <source>
        <dbReference type="ARBA" id="ARBA00023004"/>
    </source>
</evidence>
<evidence type="ECO:0000313" key="5">
    <source>
        <dbReference type="EMBL" id="MCC2189957.1"/>
    </source>
</evidence>
<dbReference type="InterPro" id="IPR017896">
    <property type="entry name" value="4Fe4S_Fe-S-bd"/>
</dbReference>
<reference evidence="5 6" key="1">
    <citation type="submission" date="2021-10" db="EMBL/GenBank/DDBJ databases">
        <title>Anaerobic single-cell dispensing facilitates the cultivation of human gut bacteria.</title>
        <authorList>
            <person name="Afrizal A."/>
        </authorList>
    </citation>
    <scope>NUCLEOTIDE SEQUENCE [LARGE SCALE GENOMIC DNA]</scope>
    <source>
        <strain evidence="5 6">CLA-AA-H277</strain>
    </source>
</reference>
<dbReference type="InterPro" id="IPR009051">
    <property type="entry name" value="Helical_ferredxn"/>
</dbReference>